<evidence type="ECO:0000313" key="7">
    <source>
        <dbReference type="Proteomes" id="UP000199400"/>
    </source>
</evidence>
<dbReference type="GO" id="GO:0005524">
    <property type="term" value="F:ATP binding"/>
    <property type="evidence" value="ECO:0007669"/>
    <property type="project" value="UniProtKB-KW"/>
</dbReference>
<dbReference type="PANTHER" id="PTHR42960">
    <property type="entry name" value="YCF46 PROTEIN"/>
    <property type="match status" value="1"/>
</dbReference>
<dbReference type="InterPro" id="IPR052381">
    <property type="entry name" value="AAA_domain_protein"/>
</dbReference>
<evidence type="ECO:0000256" key="3">
    <source>
        <dbReference type="ARBA" id="ARBA00038088"/>
    </source>
</evidence>
<evidence type="ECO:0000256" key="2">
    <source>
        <dbReference type="ARBA" id="ARBA00022840"/>
    </source>
</evidence>
<dbReference type="OrthoDB" id="9809379at2"/>
<dbReference type="AlphaFoldDB" id="A0A1I2H781"/>
<dbReference type="SMART" id="SM00382">
    <property type="entry name" value="AAA"/>
    <property type="match status" value="1"/>
</dbReference>
<keyword evidence="2" id="KW-0067">ATP-binding</keyword>
<dbReference type="InterPro" id="IPR003959">
    <property type="entry name" value="ATPase_AAA_core"/>
</dbReference>
<protein>
    <recommendedName>
        <fullName evidence="4">Uncharacterized AAA domain-containing protein ycf46</fullName>
    </recommendedName>
</protein>
<dbReference type="Gene3D" id="3.40.50.300">
    <property type="entry name" value="P-loop containing nucleotide triphosphate hydrolases"/>
    <property type="match status" value="1"/>
</dbReference>
<keyword evidence="7" id="KW-1185">Reference proteome</keyword>
<dbReference type="SUPFAM" id="SSF52540">
    <property type="entry name" value="P-loop containing nucleoside triphosphate hydrolases"/>
    <property type="match status" value="1"/>
</dbReference>
<dbReference type="Proteomes" id="UP000199400">
    <property type="component" value="Unassembled WGS sequence"/>
</dbReference>
<organism evidence="6 7">
    <name type="scientific">Nannocystis exedens</name>
    <dbReference type="NCBI Taxonomy" id="54"/>
    <lineage>
        <taxon>Bacteria</taxon>
        <taxon>Pseudomonadati</taxon>
        <taxon>Myxococcota</taxon>
        <taxon>Polyangia</taxon>
        <taxon>Nannocystales</taxon>
        <taxon>Nannocystaceae</taxon>
        <taxon>Nannocystis</taxon>
    </lineage>
</organism>
<sequence length="498" mass="52658">MKHDLKDTPFARAGARLRDALQAGSRGVGLRAVDEARAVRLCEDVGERLDWPVHTWSAAGGRDGLGAPEPLVDLLRGLLRDPDPGLWVLLDPPPLEPVALRALRELAQRSVGPAVVVVGDLAPALVATPELELVDLELPDADELAGLAADLVDELRIAGRPGPAAALDRRAPQLTRAALGLSEHQARRLLRRAAHASDDAVALAELGAGKAELLRRGGLLERVEPVPSDMLGGLAQLKQWLARRALALRPEARAAAIPDPRGVLLVGVQGCGKSLAARVCAHALGLGLLRLEPGRLYGGTLGESEANLRRVTETVERIAPVALWIDELDKGLAGSEGPASDAGTAARVLGGLLTWLQERRRPVFVVATANQVSRLPPELTRRGRLDEIFFVDLPDADERAAIAEIHLEHAPRSHMGAAPVLADPLPDLVALVRAADGLSGAEIEGAIVEARLDAFAESRPLARVDLARALTATVPLSRSRAGEIAALRAWASAAARRA</sequence>
<dbReference type="InterPro" id="IPR003593">
    <property type="entry name" value="AAA+_ATPase"/>
</dbReference>
<reference evidence="7" key="1">
    <citation type="submission" date="2016-10" db="EMBL/GenBank/DDBJ databases">
        <authorList>
            <person name="Varghese N."/>
            <person name="Submissions S."/>
        </authorList>
    </citation>
    <scope>NUCLEOTIDE SEQUENCE [LARGE SCALE GENOMIC DNA]</scope>
    <source>
        <strain evidence="7">ATCC 25963</strain>
    </source>
</reference>
<evidence type="ECO:0000313" key="6">
    <source>
        <dbReference type="EMBL" id="SFF26034.1"/>
    </source>
</evidence>
<dbReference type="InterPro" id="IPR027417">
    <property type="entry name" value="P-loop_NTPase"/>
</dbReference>
<dbReference type="Gene3D" id="1.10.8.60">
    <property type="match status" value="1"/>
</dbReference>
<gene>
    <name evidence="6" type="ORF">SAMN02745121_07797</name>
</gene>
<proteinExistence type="inferred from homology"/>
<comment type="similarity">
    <text evidence="3">Belongs to the AAA ATPase family. Highly divergent.</text>
</comment>
<accession>A0A1I2H781</accession>
<evidence type="ECO:0000256" key="1">
    <source>
        <dbReference type="ARBA" id="ARBA00022741"/>
    </source>
</evidence>
<dbReference type="Pfam" id="PF00004">
    <property type="entry name" value="AAA"/>
    <property type="match status" value="1"/>
</dbReference>
<name>A0A1I2H781_9BACT</name>
<feature type="domain" description="AAA+ ATPase" evidence="5">
    <location>
        <begin position="259"/>
        <end position="395"/>
    </location>
</feature>
<evidence type="ECO:0000256" key="4">
    <source>
        <dbReference type="ARBA" id="ARBA00040480"/>
    </source>
</evidence>
<dbReference type="RefSeq" id="WP_096333396.1">
    <property type="nucleotide sequence ID" value="NZ_FOMX01000039.1"/>
</dbReference>
<dbReference type="EMBL" id="FOMX01000039">
    <property type="protein sequence ID" value="SFF26034.1"/>
    <property type="molecule type" value="Genomic_DNA"/>
</dbReference>
<evidence type="ECO:0000259" key="5">
    <source>
        <dbReference type="SMART" id="SM00382"/>
    </source>
</evidence>
<keyword evidence="1" id="KW-0547">Nucleotide-binding</keyword>
<dbReference type="PANTHER" id="PTHR42960:SF1">
    <property type="entry name" value="YCF46 PROTEIN"/>
    <property type="match status" value="1"/>
</dbReference>
<dbReference type="STRING" id="54.SAMN02745121_07797"/>
<dbReference type="GO" id="GO:0016887">
    <property type="term" value="F:ATP hydrolysis activity"/>
    <property type="evidence" value="ECO:0007669"/>
    <property type="project" value="InterPro"/>
</dbReference>